<protein>
    <submittedName>
        <fullName evidence="1">Uncharacterized protein</fullName>
    </submittedName>
</protein>
<reference evidence="1 2" key="1">
    <citation type="submission" date="2017-02" db="EMBL/GenBank/DDBJ databases">
        <title>Paraburkholderia sophoroidis sp. nov. and Paraburkholderia steynii sp. nov. rhizobial symbionts of the fynbos legume Hypocalyptus sophoroides.</title>
        <authorList>
            <person name="Steenkamp E.T."/>
            <person name="Beukes C.W."/>
            <person name="Van Zyl E."/>
            <person name="Avontuur J."/>
            <person name="Chan W.Y."/>
            <person name="Hassen A."/>
            <person name="Palmer M."/>
            <person name="Mthombeni L."/>
            <person name="Phalane F."/>
            <person name="Sereme K."/>
            <person name="Venter S.N."/>
        </authorList>
    </citation>
    <scope>NUCLEOTIDE SEQUENCE [LARGE SCALE GENOMIC DNA]</scope>
    <source>
        <strain evidence="1 2">HC1.1ba</strain>
    </source>
</reference>
<accession>A0A4R0XD78</accession>
<name>A0A4R0XD78_9BURK</name>
<evidence type="ECO:0000313" key="2">
    <source>
        <dbReference type="Proteomes" id="UP000294200"/>
    </source>
</evidence>
<dbReference type="Proteomes" id="UP000294200">
    <property type="component" value="Unassembled WGS sequence"/>
</dbReference>
<gene>
    <name evidence="1" type="ORF">BZM27_12535</name>
</gene>
<comment type="caution">
    <text evidence="1">The sequence shown here is derived from an EMBL/GenBank/DDBJ whole genome shotgun (WGS) entry which is preliminary data.</text>
</comment>
<organism evidence="1 2">
    <name type="scientific">Paraburkholderia steynii</name>
    <dbReference type="NCBI Taxonomy" id="1245441"/>
    <lineage>
        <taxon>Bacteria</taxon>
        <taxon>Pseudomonadati</taxon>
        <taxon>Pseudomonadota</taxon>
        <taxon>Betaproteobacteria</taxon>
        <taxon>Burkholderiales</taxon>
        <taxon>Burkholderiaceae</taxon>
        <taxon>Paraburkholderia</taxon>
    </lineage>
</organism>
<keyword evidence="2" id="KW-1185">Reference proteome</keyword>
<sequence>MSYSFTVTAATKDEAYALAEKEFDAVVAVQPNHATDKQPALANIDAALDLLSDDDAQDIRVSCNGSLMWVTDADVITGVSIAANAWYVPKTAA</sequence>
<dbReference type="EMBL" id="MWML01000036">
    <property type="protein sequence ID" value="TCG08356.1"/>
    <property type="molecule type" value="Genomic_DNA"/>
</dbReference>
<dbReference type="AlphaFoldDB" id="A0A4R0XD78"/>
<proteinExistence type="predicted"/>
<evidence type="ECO:0000313" key="1">
    <source>
        <dbReference type="EMBL" id="TCG08356.1"/>
    </source>
</evidence>